<dbReference type="EMBL" id="CP029836">
    <property type="protein sequence ID" value="AWU98117.1"/>
    <property type="molecule type" value="Genomic_DNA"/>
</dbReference>
<dbReference type="GO" id="GO:0005524">
    <property type="term" value="F:ATP binding"/>
    <property type="evidence" value="ECO:0007669"/>
    <property type="project" value="InterPro"/>
</dbReference>
<dbReference type="InterPro" id="IPR000212">
    <property type="entry name" value="DNA_helicase_UvrD/REP"/>
</dbReference>
<evidence type="ECO:0000313" key="2">
    <source>
        <dbReference type="EMBL" id="AWU98117.1"/>
    </source>
</evidence>
<reference evidence="2 3" key="1">
    <citation type="submission" date="2018-06" db="EMBL/GenBank/DDBJ databases">
        <title>Complete genome sequencing of Azospirillum sp. M2T2B2.</title>
        <authorList>
            <person name="Heo J."/>
            <person name="Kim S.-J."/>
            <person name="Kwon S.-W."/>
            <person name="Anandham R."/>
        </authorList>
    </citation>
    <scope>NUCLEOTIDE SEQUENCE [LARGE SCALE GENOMIC DNA]</scope>
    <source>
        <strain evidence="2 3">M2T2B2</strain>
        <plasmid evidence="2 3">unnamed6</plasmid>
    </source>
</reference>
<dbReference type="SUPFAM" id="SSF52540">
    <property type="entry name" value="P-loop containing nucleoside triphosphate hydrolases"/>
    <property type="match status" value="1"/>
</dbReference>
<name>A0A2U9SHE1_9PROT</name>
<feature type="domain" description="NERD" evidence="1">
    <location>
        <begin position="20"/>
        <end position="121"/>
    </location>
</feature>
<dbReference type="GO" id="GO:0003677">
    <property type="term" value="F:DNA binding"/>
    <property type="evidence" value="ECO:0007669"/>
    <property type="project" value="InterPro"/>
</dbReference>
<dbReference type="PANTHER" id="PTHR11070">
    <property type="entry name" value="UVRD / RECB / PCRA DNA HELICASE FAMILY MEMBER"/>
    <property type="match status" value="1"/>
</dbReference>
<evidence type="ECO:0000313" key="3">
    <source>
        <dbReference type="Proteomes" id="UP000249605"/>
    </source>
</evidence>
<dbReference type="OrthoDB" id="7066673at2"/>
<keyword evidence="2" id="KW-0614">Plasmid</keyword>
<dbReference type="InterPro" id="IPR027417">
    <property type="entry name" value="P-loop_NTPase"/>
</dbReference>
<organism evidence="2 3">
    <name type="scientific">Azospirillum ramasamyi</name>
    <dbReference type="NCBI Taxonomy" id="682998"/>
    <lineage>
        <taxon>Bacteria</taxon>
        <taxon>Pseudomonadati</taxon>
        <taxon>Pseudomonadota</taxon>
        <taxon>Alphaproteobacteria</taxon>
        <taxon>Rhodospirillales</taxon>
        <taxon>Azospirillaceae</taxon>
        <taxon>Azospirillum</taxon>
    </lineage>
</organism>
<dbReference type="GO" id="GO:0005829">
    <property type="term" value="C:cytosol"/>
    <property type="evidence" value="ECO:0007669"/>
    <property type="project" value="TreeGrafter"/>
</dbReference>
<evidence type="ECO:0000259" key="1">
    <source>
        <dbReference type="Pfam" id="PF08378"/>
    </source>
</evidence>
<dbReference type="AlphaFoldDB" id="A0A2U9SHE1"/>
<dbReference type="Pfam" id="PF08378">
    <property type="entry name" value="NERD"/>
    <property type="match status" value="1"/>
</dbReference>
<keyword evidence="3" id="KW-1185">Reference proteome</keyword>
<geneLocation type="plasmid" evidence="2 3">
    <name>unnamed6</name>
</geneLocation>
<protein>
    <recommendedName>
        <fullName evidence="1">NERD domain-containing protein</fullName>
    </recommendedName>
</protein>
<proteinExistence type="predicted"/>
<dbReference type="Gene3D" id="3.40.50.300">
    <property type="entry name" value="P-loop containing nucleotide triphosphate hydrolases"/>
    <property type="match status" value="2"/>
</dbReference>
<dbReference type="PANTHER" id="PTHR11070:SF45">
    <property type="entry name" value="DNA 3'-5' HELICASE"/>
    <property type="match status" value="1"/>
</dbReference>
<dbReference type="KEGG" id="azm:DM194_27925"/>
<sequence>MAIMHPFRVPDEVRRDPYREAEVAVFERLRDQLPGDYHCYYSRPWLGLTPTGEEKEGEADFVVAHPAKGFLVIEVKGGAVSRRGDTDEWTSKNRLGITNRIKDPVKQASVSKHALLAKLKEQPDWRARFVTARHGVVLPDCSRPRQSLGASMPLFLFAFAEDLNYLAEWVEARLGRTDSEADDPGRGLGPDGMRAMHRLLAADFELRPSLARALREDGREIERLTREQYELLGSLEDIPQMAVSGGAGTGKTLLALEKACRLGEAGQRVLLTCFNEALGAHLARLTSGFPSLAVASFHSLCARMAHQAGSRLPSGGGSQTFATELPDALLTAVTQREDLRFDAVVVDEGQDFRDNWLTALRLCLRDPDGGTFYVFHDDNQKVYSHSGGWLLELPRSQYPLTRNLRNTKTIHLCAKPWYKGRATRSAGPDGMPVEWVEVKRREDVPARVRSALADLAGRQRIPPAQIAVLTAARTDGHPLCSGGTIGGLRCGPAGGDPDDGVVFDTVRRFKGLDRPVIMLCDVEELTEPELIYVALSRPSVLLMVFGTAPALARLRDGPGNG</sequence>
<dbReference type="Proteomes" id="UP000249605">
    <property type="component" value="Plasmid unnamed6"/>
</dbReference>
<gene>
    <name evidence="2" type="ORF">DM194_27925</name>
</gene>
<dbReference type="GO" id="GO:0000725">
    <property type="term" value="P:recombinational repair"/>
    <property type="evidence" value="ECO:0007669"/>
    <property type="project" value="TreeGrafter"/>
</dbReference>
<dbReference type="GO" id="GO:0043138">
    <property type="term" value="F:3'-5' DNA helicase activity"/>
    <property type="evidence" value="ECO:0007669"/>
    <property type="project" value="TreeGrafter"/>
</dbReference>
<accession>A0A2U9SHE1</accession>
<dbReference type="InterPro" id="IPR011528">
    <property type="entry name" value="NERD"/>
</dbReference>
<dbReference type="RefSeq" id="WP_111070928.1">
    <property type="nucleotide sequence ID" value="NZ_CP029836.1"/>
</dbReference>